<keyword evidence="3" id="KW-0479">Metal-binding</keyword>
<dbReference type="InterPro" id="IPR036649">
    <property type="entry name" value="Pyrophosphatase_sf"/>
</dbReference>
<keyword evidence="4" id="KW-0378">Hydrolase</keyword>
<evidence type="ECO:0000256" key="2">
    <source>
        <dbReference type="ARBA" id="ARBA00012146"/>
    </source>
</evidence>
<dbReference type="EMBL" id="BLAU01000001">
    <property type="protein sequence ID" value="GET20202.1"/>
    <property type="molecule type" value="Genomic_DNA"/>
</dbReference>
<keyword evidence="9" id="KW-1185">Reference proteome</keyword>
<evidence type="ECO:0000256" key="3">
    <source>
        <dbReference type="ARBA" id="ARBA00022723"/>
    </source>
</evidence>
<dbReference type="InterPro" id="IPR008162">
    <property type="entry name" value="Pyrophosphatase"/>
</dbReference>
<organism evidence="7 8">
    <name type="scientific">Prolixibacter denitrificans</name>
    <dbReference type="NCBI Taxonomy" id="1541063"/>
    <lineage>
        <taxon>Bacteria</taxon>
        <taxon>Pseudomonadati</taxon>
        <taxon>Bacteroidota</taxon>
        <taxon>Bacteroidia</taxon>
        <taxon>Marinilabiliales</taxon>
        <taxon>Prolixibacteraceae</taxon>
        <taxon>Prolixibacter</taxon>
    </lineage>
</organism>
<keyword evidence="5" id="KW-0460">Magnesium</keyword>
<evidence type="ECO:0000313" key="7">
    <source>
        <dbReference type="EMBL" id="PSK85582.1"/>
    </source>
</evidence>
<dbReference type="Proteomes" id="UP000240621">
    <property type="component" value="Unassembled WGS sequence"/>
</dbReference>
<name>A0A2P8CKU7_9BACT</name>
<dbReference type="AlphaFoldDB" id="A0A2P8CKU7"/>
<dbReference type="GO" id="GO:0005737">
    <property type="term" value="C:cytoplasm"/>
    <property type="evidence" value="ECO:0007669"/>
    <property type="project" value="InterPro"/>
</dbReference>
<dbReference type="PANTHER" id="PTHR10286">
    <property type="entry name" value="INORGANIC PYROPHOSPHATASE"/>
    <property type="match status" value="1"/>
</dbReference>
<evidence type="ECO:0000256" key="5">
    <source>
        <dbReference type="ARBA" id="ARBA00022842"/>
    </source>
</evidence>
<sequence>MADKFSDPIGRLMGLRYKSHPWHGVHIGSDAPEKVTAFIEVVPTDTVKYEVDKDTGYLKIDRPQRYSNVVPALYGFIPQTYCGKLVGDYCSEKTGRNGIKGDGDPIDIVVLTEKAIHHGDILVTARPIGGFRMIDKSEADDKIIAVLDNDFVYGGYESLKDVPENIIIRLKHYFLTYKDIPDEVRNSEITHIYEHDEAIEVIKRSISDYTQRFENLGKLLSLDD</sequence>
<protein>
    <recommendedName>
        <fullName evidence="2">inorganic diphosphatase</fullName>
        <ecNumber evidence="2">3.6.1.1</ecNumber>
    </recommendedName>
</protein>
<dbReference type="GO" id="GO:0006796">
    <property type="term" value="P:phosphate-containing compound metabolic process"/>
    <property type="evidence" value="ECO:0007669"/>
    <property type="project" value="InterPro"/>
</dbReference>
<dbReference type="OrthoDB" id="5187599at2"/>
<reference evidence="7 8" key="1">
    <citation type="submission" date="2018-03" db="EMBL/GenBank/DDBJ databases">
        <title>Genomic Encyclopedia of Archaeal and Bacterial Type Strains, Phase II (KMG-II): from individual species to whole genera.</title>
        <authorList>
            <person name="Goeker M."/>
        </authorList>
    </citation>
    <scope>NUCLEOTIDE SEQUENCE [LARGE SCALE GENOMIC DNA]</scope>
    <source>
        <strain evidence="7 8">DSM 27267</strain>
    </source>
</reference>
<dbReference type="NCBIfam" id="NF001886">
    <property type="entry name" value="PRK00642.1"/>
    <property type="match status" value="1"/>
</dbReference>
<comment type="cofactor">
    <cofactor evidence="1">
        <name>Mg(2+)</name>
        <dbReference type="ChEBI" id="CHEBI:18420"/>
    </cofactor>
</comment>
<dbReference type="Gene3D" id="3.90.80.10">
    <property type="entry name" value="Inorganic pyrophosphatase"/>
    <property type="match status" value="1"/>
</dbReference>
<evidence type="ECO:0000313" key="9">
    <source>
        <dbReference type="Proteomes" id="UP000396862"/>
    </source>
</evidence>
<accession>A0A2P8CKU7</accession>
<evidence type="ECO:0000313" key="8">
    <source>
        <dbReference type="Proteomes" id="UP000240621"/>
    </source>
</evidence>
<dbReference type="GO" id="GO:0004427">
    <property type="term" value="F:inorganic diphosphate phosphatase activity"/>
    <property type="evidence" value="ECO:0007669"/>
    <property type="project" value="UniProtKB-EC"/>
</dbReference>
<dbReference type="EC" id="3.6.1.1" evidence="2"/>
<dbReference type="SUPFAM" id="SSF50324">
    <property type="entry name" value="Inorganic pyrophosphatase"/>
    <property type="match status" value="1"/>
</dbReference>
<evidence type="ECO:0000313" key="6">
    <source>
        <dbReference type="EMBL" id="GET20202.1"/>
    </source>
</evidence>
<proteinExistence type="predicted"/>
<dbReference type="GO" id="GO:0000287">
    <property type="term" value="F:magnesium ion binding"/>
    <property type="evidence" value="ECO:0007669"/>
    <property type="project" value="InterPro"/>
</dbReference>
<dbReference type="RefSeq" id="WP_106540611.1">
    <property type="nucleotide sequence ID" value="NZ_BLAU01000001.1"/>
</dbReference>
<reference evidence="6 9" key="2">
    <citation type="submission" date="2019-10" db="EMBL/GenBank/DDBJ databases">
        <title>Prolixibacter strains distinguished by the presence of nitrate reductase genes were adept at nitrate-dependent anaerobic corrosion of metallic iron and carbon steel.</title>
        <authorList>
            <person name="Iino T."/>
            <person name="Shono N."/>
            <person name="Ito K."/>
            <person name="Nakamura R."/>
            <person name="Sueoka K."/>
            <person name="Harayama S."/>
            <person name="Ohkuma M."/>
        </authorList>
    </citation>
    <scope>NUCLEOTIDE SEQUENCE [LARGE SCALE GENOMIC DNA]</scope>
    <source>
        <strain evidence="6 9">MIC1-1</strain>
    </source>
</reference>
<evidence type="ECO:0000256" key="4">
    <source>
        <dbReference type="ARBA" id="ARBA00022801"/>
    </source>
</evidence>
<dbReference type="PROSITE" id="PS00387">
    <property type="entry name" value="PPASE"/>
    <property type="match status" value="1"/>
</dbReference>
<comment type="caution">
    <text evidence="7">The sequence shown here is derived from an EMBL/GenBank/DDBJ whole genome shotgun (WGS) entry which is preliminary data.</text>
</comment>
<dbReference type="Pfam" id="PF00719">
    <property type="entry name" value="Pyrophosphatase"/>
    <property type="match status" value="1"/>
</dbReference>
<evidence type="ECO:0000256" key="1">
    <source>
        <dbReference type="ARBA" id="ARBA00001946"/>
    </source>
</evidence>
<dbReference type="Proteomes" id="UP000396862">
    <property type="component" value="Unassembled WGS sequence"/>
</dbReference>
<dbReference type="EMBL" id="PYGC01000001">
    <property type="protein sequence ID" value="PSK85582.1"/>
    <property type="molecule type" value="Genomic_DNA"/>
</dbReference>
<gene>
    <name evidence="6" type="primary">ppa</name>
    <name evidence="7" type="ORF">CLV93_101546</name>
    <name evidence="6" type="ORF">JCM18694_04480</name>
</gene>